<comment type="function">
    <text evidence="1">Could be involved in insertion of integral membrane proteins into the membrane.</text>
</comment>
<dbReference type="Pfam" id="PF01809">
    <property type="entry name" value="YidD"/>
    <property type="match status" value="1"/>
</dbReference>
<dbReference type="NCBIfam" id="TIGR00278">
    <property type="entry name" value="membrane protein insertion efficiency factor YidD"/>
    <property type="match status" value="1"/>
</dbReference>
<organism evidence="2 3">
    <name type="scientific">Rhodanobacter denitrificans</name>
    <dbReference type="NCBI Taxonomy" id="666685"/>
    <lineage>
        <taxon>Bacteria</taxon>
        <taxon>Pseudomonadati</taxon>
        <taxon>Pseudomonadota</taxon>
        <taxon>Gammaproteobacteria</taxon>
        <taxon>Lysobacterales</taxon>
        <taxon>Rhodanobacteraceae</taxon>
        <taxon>Rhodanobacter</taxon>
    </lineage>
</organism>
<evidence type="ECO:0000256" key="1">
    <source>
        <dbReference type="HAMAP-Rule" id="MF_00386"/>
    </source>
</evidence>
<dbReference type="GO" id="GO:0005886">
    <property type="term" value="C:plasma membrane"/>
    <property type="evidence" value="ECO:0007669"/>
    <property type="project" value="UniProtKB-SubCell"/>
</dbReference>
<evidence type="ECO:0000313" key="3">
    <source>
        <dbReference type="Proteomes" id="UP000249046"/>
    </source>
</evidence>
<reference evidence="2 3" key="1">
    <citation type="submission" date="2017-08" db="EMBL/GenBank/DDBJ databases">
        <title>Infants hospitalized years apart are colonized by the same room-sourced microbial strains.</title>
        <authorList>
            <person name="Brooks B."/>
            <person name="Olm M.R."/>
            <person name="Firek B.A."/>
            <person name="Baker R."/>
            <person name="Thomas B.C."/>
            <person name="Morowitz M.J."/>
            <person name="Banfield J.F."/>
        </authorList>
    </citation>
    <scope>NUCLEOTIDE SEQUENCE [LARGE SCALE GENOMIC DNA]</scope>
    <source>
        <strain evidence="2">S2_005_003_R2_42</strain>
    </source>
</reference>
<protein>
    <recommendedName>
        <fullName evidence="1">Putative membrane protein insertion efficiency factor</fullName>
    </recommendedName>
</protein>
<dbReference type="InterPro" id="IPR002696">
    <property type="entry name" value="Membr_insert_effic_factor_YidD"/>
</dbReference>
<dbReference type="PANTHER" id="PTHR33383">
    <property type="entry name" value="MEMBRANE PROTEIN INSERTION EFFICIENCY FACTOR-RELATED"/>
    <property type="match status" value="1"/>
</dbReference>
<comment type="caution">
    <text evidence="2">The sequence shown here is derived from an EMBL/GenBank/DDBJ whole genome shotgun (WGS) entry which is preliminary data.</text>
</comment>
<comment type="similarity">
    <text evidence="1">Belongs to the UPF0161 family.</text>
</comment>
<name>A0A2W5KDI9_9GAMM</name>
<gene>
    <name evidence="2" type="ORF">DI564_10765</name>
</gene>
<dbReference type="SMART" id="SM01234">
    <property type="entry name" value="Haemolytic"/>
    <property type="match status" value="1"/>
</dbReference>
<sequence>MPRALIFLLDCYQRGLSPLLGRRCRFHPSCSQYARIAVARFGGLRGSYLAALRVLRCQPLCRGGHDPVPMRFVWWPRPSEQPNGEHQHE</sequence>
<proteinExistence type="inferred from homology"/>
<keyword evidence="1" id="KW-1003">Cell membrane</keyword>
<dbReference type="EMBL" id="QFPO01000008">
    <property type="protein sequence ID" value="PZQ14109.1"/>
    <property type="molecule type" value="Genomic_DNA"/>
</dbReference>
<dbReference type="PANTHER" id="PTHR33383:SF1">
    <property type="entry name" value="MEMBRANE PROTEIN INSERTION EFFICIENCY FACTOR-RELATED"/>
    <property type="match status" value="1"/>
</dbReference>
<keyword evidence="1" id="KW-0472">Membrane</keyword>
<dbReference type="Proteomes" id="UP000249046">
    <property type="component" value="Unassembled WGS sequence"/>
</dbReference>
<accession>A0A2W5KDI9</accession>
<comment type="subcellular location">
    <subcellularLocation>
        <location evidence="1">Cell membrane</location>
        <topology evidence="1">Peripheral membrane protein</topology>
        <orientation evidence="1">Cytoplasmic side</orientation>
    </subcellularLocation>
</comment>
<evidence type="ECO:0000313" key="2">
    <source>
        <dbReference type="EMBL" id="PZQ14109.1"/>
    </source>
</evidence>
<dbReference type="HAMAP" id="MF_00386">
    <property type="entry name" value="UPF0161_YidD"/>
    <property type="match status" value="1"/>
</dbReference>
<dbReference type="AlphaFoldDB" id="A0A2W5KDI9"/>